<dbReference type="Pfam" id="PF03883">
    <property type="entry name" value="H2O2_YaaD"/>
    <property type="match status" value="1"/>
</dbReference>
<proteinExistence type="predicted"/>
<name>A0A383B4E3_9ZZZZ</name>
<reference evidence="1" key="1">
    <citation type="submission" date="2018-05" db="EMBL/GenBank/DDBJ databases">
        <authorList>
            <person name="Lanie J.A."/>
            <person name="Ng W.-L."/>
            <person name="Kazmierczak K.M."/>
            <person name="Andrzejewski T.M."/>
            <person name="Davidsen T.M."/>
            <person name="Wayne K.J."/>
            <person name="Tettelin H."/>
            <person name="Glass J.I."/>
            <person name="Rusch D."/>
            <person name="Podicherti R."/>
            <person name="Tsui H.-C.T."/>
            <person name="Winkler M.E."/>
        </authorList>
    </citation>
    <scope>NUCLEOTIDE SEQUENCE</scope>
</reference>
<protein>
    <recommendedName>
        <fullName evidence="2">Peroxide stress protein YaaA</fullName>
    </recommendedName>
</protein>
<dbReference type="AlphaFoldDB" id="A0A383B4E3"/>
<gene>
    <name evidence="1" type="ORF">METZ01_LOCUS467618</name>
</gene>
<dbReference type="GO" id="GO:0005829">
    <property type="term" value="C:cytosol"/>
    <property type="evidence" value="ECO:0007669"/>
    <property type="project" value="TreeGrafter"/>
</dbReference>
<dbReference type="PANTHER" id="PTHR30283:SF4">
    <property type="entry name" value="PEROXIDE STRESS RESISTANCE PROTEIN YAAA"/>
    <property type="match status" value="1"/>
</dbReference>
<dbReference type="EMBL" id="UINC01197334">
    <property type="protein sequence ID" value="SVE14764.1"/>
    <property type="molecule type" value="Genomic_DNA"/>
</dbReference>
<dbReference type="InterPro" id="IPR005583">
    <property type="entry name" value="YaaA"/>
</dbReference>
<evidence type="ECO:0000313" key="1">
    <source>
        <dbReference type="EMBL" id="SVE14764.1"/>
    </source>
</evidence>
<evidence type="ECO:0008006" key="2">
    <source>
        <dbReference type="Google" id="ProtNLM"/>
    </source>
</evidence>
<dbReference type="GO" id="GO:0033194">
    <property type="term" value="P:response to hydroperoxide"/>
    <property type="evidence" value="ECO:0007669"/>
    <property type="project" value="TreeGrafter"/>
</dbReference>
<accession>A0A383B4E3</accession>
<feature type="non-terminal residue" evidence="1">
    <location>
        <position position="1"/>
    </location>
</feature>
<sequence>KFEREVNQVVRLLELIGDEDLRSVYGTSSEKALMFHRQNQDIFNSPCAPAIERYTGVVYEHIDWLSLSEKSKKYMEKHVIIFSGLFGMLTPLTPIPDYKLKMNVLSLQHHWNPILTEALQNEKSIIDLLPQVHRKAYQPNKKNVTPVDFLIINKGKKTAAGHFGKAVKGEFIRYMSENNVTSVDQFNGFEYDGFKWDGSSFIKEES</sequence>
<organism evidence="1">
    <name type="scientific">marine metagenome</name>
    <dbReference type="NCBI Taxonomy" id="408172"/>
    <lineage>
        <taxon>unclassified sequences</taxon>
        <taxon>metagenomes</taxon>
        <taxon>ecological metagenomes</taxon>
    </lineage>
</organism>
<dbReference type="PANTHER" id="PTHR30283">
    <property type="entry name" value="PEROXIDE STRESS RESPONSE PROTEIN YAAA"/>
    <property type="match status" value="1"/>
</dbReference>